<proteinExistence type="predicted"/>
<evidence type="ECO:0000313" key="1">
    <source>
        <dbReference type="EMBL" id="NNG22062.1"/>
    </source>
</evidence>
<keyword evidence="2" id="KW-1185">Reference proteome</keyword>
<name>A0A7Y2NXT3_9BURK</name>
<dbReference type="RefSeq" id="WP_171081083.1">
    <property type="nucleotide sequence ID" value="NZ_JABAIV010000001.1"/>
</dbReference>
<protein>
    <submittedName>
        <fullName evidence="1">Uncharacterized protein</fullName>
    </submittedName>
</protein>
<evidence type="ECO:0000313" key="2">
    <source>
        <dbReference type="Proteomes" id="UP000533905"/>
    </source>
</evidence>
<dbReference type="Proteomes" id="UP000533905">
    <property type="component" value="Unassembled WGS sequence"/>
</dbReference>
<dbReference type="EMBL" id="JABAIV010000001">
    <property type="protein sequence ID" value="NNG22062.1"/>
    <property type="molecule type" value="Genomic_DNA"/>
</dbReference>
<comment type="caution">
    <text evidence="1">The sequence shown here is derived from an EMBL/GenBank/DDBJ whole genome shotgun (WGS) entry which is preliminary data.</text>
</comment>
<accession>A0A7Y2NXT3</accession>
<sequence length="74" mass="7374">MPDALVAFGLSPLPGQQLANWQLPVASYGMAPGVLAGGIGDGGRYPAGFAALQAARMAGFPFGMPLGGLGPMGW</sequence>
<dbReference type="AlphaFoldDB" id="A0A7Y2NXT3"/>
<gene>
    <name evidence="1" type="ORF">HGB41_03465</name>
</gene>
<reference evidence="1 2" key="1">
    <citation type="submission" date="2020-04" db="EMBL/GenBank/DDBJ databases">
        <title>Massilia sp. nov., a cold adapted bacteria isolated from Arctic soil.</title>
        <authorList>
            <person name="Son J."/>
            <person name="Ka J.-O."/>
        </authorList>
    </citation>
    <scope>NUCLEOTIDE SEQUENCE [LARGE SCALE GENOMIC DNA]</scope>
    <source>
        <strain evidence="1 2">ML15P13</strain>
    </source>
</reference>
<organism evidence="1 2">
    <name type="scientific">Telluria aromaticivorans</name>
    <dbReference type="NCBI Taxonomy" id="2725995"/>
    <lineage>
        <taxon>Bacteria</taxon>
        <taxon>Pseudomonadati</taxon>
        <taxon>Pseudomonadota</taxon>
        <taxon>Betaproteobacteria</taxon>
        <taxon>Burkholderiales</taxon>
        <taxon>Oxalobacteraceae</taxon>
        <taxon>Telluria group</taxon>
        <taxon>Telluria</taxon>
    </lineage>
</organism>